<organism evidence="3 4">
    <name type="scientific">Micromonospora pisi</name>
    <dbReference type="NCBI Taxonomy" id="589240"/>
    <lineage>
        <taxon>Bacteria</taxon>
        <taxon>Bacillati</taxon>
        <taxon>Actinomycetota</taxon>
        <taxon>Actinomycetes</taxon>
        <taxon>Micromonosporales</taxon>
        <taxon>Micromonosporaceae</taxon>
        <taxon>Micromonospora</taxon>
    </lineage>
</organism>
<reference evidence="3 4" key="1">
    <citation type="submission" date="2018-10" db="EMBL/GenBank/DDBJ databases">
        <title>Sequencing the genomes of 1000 actinobacteria strains.</title>
        <authorList>
            <person name="Klenk H.-P."/>
        </authorList>
    </citation>
    <scope>NUCLEOTIDE SEQUENCE [LARGE SCALE GENOMIC DNA]</scope>
    <source>
        <strain evidence="3 4">DSM 45175</strain>
    </source>
</reference>
<evidence type="ECO:0000313" key="3">
    <source>
        <dbReference type="EMBL" id="RKR86325.1"/>
    </source>
</evidence>
<evidence type="ECO:0000256" key="2">
    <source>
        <dbReference type="SAM" id="Phobius"/>
    </source>
</evidence>
<dbReference type="EMBL" id="RBKT01000001">
    <property type="protein sequence ID" value="RKR86325.1"/>
    <property type="molecule type" value="Genomic_DNA"/>
</dbReference>
<evidence type="ECO:0000256" key="1">
    <source>
        <dbReference type="SAM" id="MobiDB-lite"/>
    </source>
</evidence>
<name>A0A495JBN7_9ACTN</name>
<proteinExistence type="predicted"/>
<keyword evidence="4" id="KW-1185">Reference proteome</keyword>
<evidence type="ECO:0000313" key="4">
    <source>
        <dbReference type="Proteomes" id="UP000277671"/>
    </source>
</evidence>
<comment type="caution">
    <text evidence="3">The sequence shown here is derived from an EMBL/GenBank/DDBJ whole genome shotgun (WGS) entry which is preliminary data.</text>
</comment>
<feature type="transmembrane region" description="Helical" evidence="2">
    <location>
        <begin position="164"/>
        <end position="187"/>
    </location>
</feature>
<keyword evidence="2" id="KW-0472">Membrane</keyword>
<feature type="region of interest" description="Disordered" evidence="1">
    <location>
        <begin position="115"/>
        <end position="152"/>
    </location>
</feature>
<accession>A0A495JBN7</accession>
<sequence>MPRLIPGVGSGRTSTASGWLALVAAALLILLPLTPGRAVAEPTVPYWVVPGDPGTTSQLTLPGVADRLLGDSRRWPEIFDLNQGRTQPDGLTLTDPAQLRAGWVLVLPSNASSGEIRIGPPPGADGSPTTGTVPGSAPGALPPAPQVTSTGGGAGTRILGLSPAVAVAIGLGLLLAVGAAAVGVPALRRRGTRTAAPAPVATGSRAVLDRALRQLATQVSRPQVYAAVVGPDRVSLRLAPAVPEAPSPWQPREQGSVWEAPNWQLDDASATAGTTGLPLLATVGTIGGELTVVNLGRAPGVVALTGDPAVSMAVVGAFLDEIGTDPAAASVAITIVGPVPGTRLPAGRLRTATEVDGVTGPLDAGRSGTPDPGPGAPGPLRGQLVVVTAPIPSAAVERLGALARLSDDTAAVLVVGDVPNAAWRFEAGADGAFDVGVLGLRLDPPTAARARAALPYGGRG</sequence>
<dbReference type="RefSeq" id="WP_121154261.1">
    <property type="nucleotide sequence ID" value="NZ_RBKT01000001.1"/>
</dbReference>
<feature type="region of interest" description="Disordered" evidence="1">
    <location>
        <begin position="355"/>
        <end position="379"/>
    </location>
</feature>
<dbReference type="OrthoDB" id="8444614at2"/>
<gene>
    <name evidence="3" type="ORF">BDK92_0549</name>
</gene>
<protein>
    <submittedName>
        <fullName evidence="3">Uncharacterized protein</fullName>
    </submittedName>
</protein>
<keyword evidence="2" id="KW-1133">Transmembrane helix</keyword>
<keyword evidence="2" id="KW-0812">Transmembrane</keyword>
<dbReference type="Proteomes" id="UP000277671">
    <property type="component" value="Unassembled WGS sequence"/>
</dbReference>
<dbReference type="AlphaFoldDB" id="A0A495JBN7"/>